<dbReference type="AlphaFoldDB" id="A0A074ZKS8"/>
<dbReference type="PROSITE" id="PS51420">
    <property type="entry name" value="RHO"/>
    <property type="match status" value="1"/>
</dbReference>
<evidence type="ECO:0000313" key="3">
    <source>
        <dbReference type="EMBL" id="KER23965.1"/>
    </source>
</evidence>
<evidence type="ECO:0000256" key="2">
    <source>
        <dbReference type="SAM" id="MobiDB-lite"/>
    </source>
</evidence>
<dbReference type="EMBL" id="KL596828">
    <property type="protein sequence ID" value="KER23965.1"/>
    <property type="molecule type" value="Genomic_DNA"/>
</dbReference>
<gene>
    <name evidence="3" type="ORF">T265_14520</name>
</gene>
<feature type="non-terminal residue" evidence="3">
    <location>
        <position position="1"/>
    </location>
</feature>
<feature type="compositionally biased region" description="Basic and acidic residues" evidence="2">
    <location>
        <begin position="1"/>
        <end position="24"/>
    </location>
</feature>
<dbReference type="FunFam" id="3.40.50.300:FF:001447">
    <property type="entry name" value="Ras-related protein Rab-1B"/>
    <property type="match status" value="1"/>
</dbReference>
<reference evidence="3 4" key="1">
    <citation type="submission" date="2013-11" db="EMBL/GenBank/DDBJ databases">
        <title>Opisthorchis viverrini - life in the bile duct.</title>
        <authorList>
            <person name="Young N.D."/>
            <person name="Nagarajan N."/>
            <person name="Lin S.J."/>
            <person name="Korhonen P.K."/>
            <person name="Jex A.R."/>
            <person name="Hall R.S."/>
            <person name="Safavi-Hemami H."/>
            <person name="Kaewkong W."/>
            <person name="Bertrand D."/>
            <person name="Gao S."/>
            <person name="Seet Q."/>
            <person name="Wongkham S."/>
            <person name="Teh B.T."/>
            <person name="Wongkham C."/>
            <person name="Intapan P.M."/>
            <person name="Maleewong W."/>
            <person name="Yang X."/>
            <person name="Hu M."/>
            <person name="Wang Z."/>
            <person name="Hofmann A."/>
            <person name="Sternberg P.W."/>
            <person name="Tan P."/>
            <person name="Wang J."/>
            <person name="Gasser R.B."/>
        </authorList>
    </citation>
    <scope>NUCLEOTIDE SEQUENCE [LARGE SCALE GENOMIC DNA]</scope>
</reference>
<dbReference type="InterPro" id="IPR050209">
    <property type="entry name" value="Rab_GTPases_membrane_traffic"/>
</dbReference>
<dbReference type="NCBIfam" id="TIGR00231">
    <property type="entry name" value="small_GTP"/>
    <property type="match status" value="1"/>
</dbReference>
<dbReference type="SMART" id="SM00175">
    <property type="entry name" value="RAB"/>
    <property type="match status" value="1"/>
</dbReference>
<dbReference type="PROSITE" id="PS51421">
    <property type="entry name" value="RAS"/>
    <property type="match status" value="1"/>
</dbReference>
<keyword evidence="4" id="KW-1185">Reference proteome</keyword>
<protein>
    <recommendedName>
        <fullName evidence="5">Ras family protein</fullName>
    </recommendedName>
</protein>
<dbReference type="GO" id="GO:0005525">
    <property type="term" value="F:GTP binding"/>
    <property type="evidence" value="ECO:0007669"/>
    <property type="project" value="InterPro"/>
</dbReference>
<evidence type="ECO:0000313" key="4">
    <source>
        <dbReference type="Proteomes" id="UP000054324"/>
    </source>
</evidence>
<sequence>TQPRIALDDPKRSVHDLATDHESPNRSTHSCWQLPSSRMGTAGRDKPMISAPDRGGCVTQPMALLFQSVHIHCFRLIVIGDSMVGKSSFLRTFVEGNFSNVCDPTVGVDFYSRIVRIRNDKYVKLQLWDTAGQEKFRSIAKSYYRNCVGVFVLFDLTDRETYEHVPSWFEEALSSIRCLTPVVMIVGHKSDKQSDRQIIHSISLTFYEQVTKVEAACLAERLGDLVYMETSSVTGQNIEKSFEIMAETVYNNMLRGDYQQLTSTGDWDGVKVSHNAALAASIAQQSLLQQYPDAETSRGCC</sequence>
<dbReference type="GO" id="GO:0003924">
    <property type="term" value="F:GTPase activity"/>
    <property type="evidence" value="ECO:0007669"/>
    <property type="project" value="InterPro"/>
</dbReference>
<dbReference type="Gene3D" id="3.40.50.300">
    <property type="entry name" value="P-loop containing nucleotide triphosphate hydrolases"/>
    <property type="match status" value="1"/>
</dbReference>
<dbReference type="CTD" id="20328686"/>
<feature type="compositionally biased region" description="Polar residues" evidence="2">
    <location>
        <begin position="25"/>
        <end position="39"/>
    </location>
</feature>
<dbReference type="InterPro" id="IPR005225">
    <property type="entry name" value="Small_GTP-bd"/>
</dbReference>
<dbReference type="PRINTS" id="PR00449">
    <property type="entry name" value="RASTRNSFRMNG"/>
</dbReference>
<dbReference type="Pfam" id="PF00071">
    <property type="entry name" value="Ras"/>
    <property type="match status" value="1"/>
</dbReference>
<dbReference type="RefSeq" id="XP_009172297.1">
    <property type="nucleotide sequence ID" value="XM_009174033.1"/>
</dbReference>
<dbReference type="STRING" id="6198.A0A074ZKS8"/>
<dbReference type="InterPro" id="IPR027417">
    <property type="entry name" value="P-loop_NTPase"/>
</dbReference>
<dbReference type="Proteomes" id="UP000054324">
    <property type="component" value="Unassembled WGS sequence"/>
</dbReference>
<feature type="region of interest" description="Disordered" evidence="2">
    <location>
        <begin position="1"/>
        <end position="43"/>
    </location>
</feature>
<dbReference type="SMART" id="SM00174">
    <property type="entry name" value="RHO"/>
    <property type="match status" value="1"/>
</dbReference>
<dbReference type="PANTHER" id="PTHR47979">
    <property type="entry name" value="DRAB11-RELATED"/>
    <property type="match status" value="1"/>
</dbReference>
<dbReference type="KEGG" id="ovi:T265_14520"/>
<dbReference type="InterPro" id="IPR001806">
    <property type="entry name" value="Small_GTPase"/>
</dbReference>
<comment type="similarity">
    <text evidence="1">Belongs to the small GTPase superfamily. Rab family.</text>
</comment>
<dbReference type="SMART" id="SM00173">
    <property type="entry name" value="RAS"/>
    <property type="match status" value="1"/>
</dbReference>
<accession>A0A074ZKS8</accession>
<dbReference type="SMART" id="SM00176">
    <property type="entry name" value="RAN"/>
    <property type="match status" value="1"/>
</dbReference>
<dbReference type="PROSITE" id="PS51419">
    <property type="entry name" value="RAB"/>
    <property type="match status" value="1"/>
</dbReference>
<dbReference type="GeneID" id="20328686"/>
<proteinExistence type="inferred from homology"/>
<dbReference type="OrthoDB" id="9989112at2759"/>
<organism evidence="3 4">
    <name type="scientific">Opisthorchis viverrini</name>
    <name type="common">Southeast Asian liver fluke</name>
    <dbReference type="NCBI Taxonomy" id="6198"/>
    <lineage>
        <taxon>Eukaryota</taxon>
        <taxon>Metazoa</taxon>
        <taxon>Spiralia</taxon>
        <taxon>Lophotrochozoa</taxon>
        <taxon>Platyhelminthes</taxon>
        <taxon>Trematoda</taxon>
        <taxon>Digenea</taxon>
        <taxon>Opisthorchiida</taxon>
        <taxon>Opisthorchiata</taxon>
        <taxon>Opisthorchiidae</taxon>
        <taxon>Opisthorchis</taxon>
    </lineage>
</organism>
<dbReference type="SUPFAM" id="SSF52540">
    <property type="entry name" value="P-loop containing nucleoside triphosphate hydrolases"/>
    <property type="match status" value="1"/>
</dbReference>
<name>A0A074ZKS8_OPIVI</name>
<evidence type="ECO:0000256" key="1">
    <source>
        <dbReference type="ARBA" id="ARBA00006270"/>
    </source>
</evidence>
<evidence type="ECO:0008006" key="5">
    <source>
        <dbReference type="Google" id="ProtNLM"/>
    </source>
</evidence>